<dbReference type="RefSeq" id="WP_169494624.1">
    <property type="nucleotide sequence ID" value="NZ_AP029021.1"/>
</dbReference>
<dbReference type="EMBL" id="JABBGM010000009">
    <property type="protein sequence ID" value="NML95421.1"/>
    <property type="molecule type" value="Genomic_DNA"/>
</dbReference>
<accession>A0A7Y0GAM9</accession>
<reference evidence="1 2" key="1">
    <citation type="submission" date="2020-04" db="EMBL/GenBank/DDBJ databases">
        <title>Novosphingobium sp. TW-4 isolated from soil.</title>
        <authorList>
            <person name="Dahal R.H."/>
            <person name="Chaudhary D.K."/>
        </authorList>
    </citation>
    <scope>NUCLEOTIDE SEQUENCE [LARGE SCALE GENOMIC DNA]</scope>
    <source>
        <strain evidence="1 2">TW-4</strain>
    </source>
</reference>
<evidence type="ECO:0000313" key="1">
    <source>
        <dbReference type="EMBL" id="NML95421.1"/>
    </source>
</evidence>
<keyword evidence="2" id="KW-1185">Reference proteome</keyword>
<proteinExistence type="predicted"/>
<comment type="caution">
    <text evidence="1">The sequence shown here is derived from an EMBL/GenBank/DDBJ whole genome shotgun (WGS) entry which is preliminary data.</text>
</comment>
<dbReference type="Pfam" id="PF11836">
    <property type="entry name" value="Phage_TAC_11"/>
    <property type="match status" value="1"/>
</dbReference>
<sequence length="104" mass="11095">MSAVANPHRGELSLVLQGVEHVLRPTFSALVAAEQELGSLFHLVERASGGELKLAELATLFWHCLREHDTLDREAFGDALVQAGLTACAPVLRALLAQVLKGAA</sequence>
<organism evidence="1 2">
    <name type="scientific">Novosphingobium olei</name>
    <dbReference type="NCBI Taxonomy" id="2728851"/>
    <lineage>
        <taxon>Bacteria</taxon>
        <taxon>Pseudomonadati</taxon>
        <taxon>Pseudomonadota</taxon>
        <taxon>Alphaproteobacteria</taxon>
        <taxon>Sphingomonadales</taxon>
        <taxon>Sphingomonadaceae</taxon>
        <taxon>Novosphingobium</taxon>
    </lineage>
</organism>
<dbReference type="InterPro" id="IPR021791">
    <property type="entry name" value="Phage_TAC_11"/>
</dbReference>
<dbReference type="Proteomes" id="UP000583556">
    <property type="component" value="Unassembled WGS sequence"/>
</dbReference>
<name>A0A7Y0GAM9_9SPHN</name>
<gene>
    <name evidence="1" type="ORF">HHL27_17225</name>
</gene>
<evidence type="ECO:0000313" key="2">
    <source>
        <dbReference type="Proteomes" id="UP000583556"/>
    </source>
</evidence>
<dbReference type="AlphaFoldDB" id="A0A7Y0GAM9"/>
<protein>
    <submittedName>
        <fullName evidence="1">Gene transfer agent family protein</fullName>
    </submittedName>
</protein>